<evidence type="ECO:0000259" key="11">
    <source>
        <dbReference type="PROSITE" id="PS50095"/>
    </source>
</evidence>
<feature type="transmembrane region" description="Helical" evidence="10">
    <location>
        <begin position="521"/>
        <end position="540"/>
    </location>
</feature>
<dbReference type="Pfam" id="PF01477">
    <property type="entry name" value="PLAT"/>
    <property type="match status" value="1"/>
</dbReference>
<evidence type="ECO:0000256" key="3">
    <source>
        <dbReference type="ARBA" id="ARBA00022692"/>
    </source>
</evidence>
<dbReference type="PANTHER" id="PTHR10877">
    <property type="entry name" value="POLYCYSTIN FAMILY MEMBER"/>
    <property type="match status" value="1"/>
</dbReference>
<feature type="transmembrane region" description="Helical" evidence="10">
    <location>
        <begin position="839"/>
        <end position="858"/>
    </location>
</feature>
<feature type="transmembrane region" description="Helical" evidence="10">
    <location>
        <begin position="710"/>
        <end position="728"/>
    </location>
</feature>
<evidence type="ECO:0000313" key="13">
    <source>
        <dbReference type="EMBL" id="CAD7408393.1"/>
    </source>
</evidence>
<feature type="transmembrane region" description="Helical" evidence="10">
    <location>
        <begin position="1247"/>
        <end position="1265"/>
    </location>
</feature>
<dbReference type="Pfam" id="PF20519">
    <property type="entry name" value="Polycystin_dom"/>
    <property type="match status" value="1"/>
</dbReference>
<evidence type="ECO:0000256" key="7">
    <source>
        <dbReference type="ARBA" id="ARBA00023157"/>
    </source>
</evidence>
<evidence type="ECO:0000259" key="12">
    <source>
        <dbReference type="PROSITE" id="PS50221"/>
    </source>
</evidence>
<dbReference type="InterPro" id="IPR036392">
    <property type="entry name" value="PLAT/LH2_dom_sf"/>
</dbReference>
<evidence type="ECO:0000256" key="1">
    <source>
        <dbReference type="ARBA" id="ARBA00004141"/>
    </source>
</evidence>
<dbReference type="InterPro" id="IPR000434">
    <property type="entry name" value="PC1"/>
</dbReference>
<dbReference type="InterPro" id="IPR057244">
    <property type="entry name" value="GAIN_B"/>
</dbReference>
<feature type="transmembrane region" description="Helical" evidence="10">
    <location>
        <begin position="1277"/>
        <end position="1297"/>
    </location>
</feature>
<dbReference type="Pfam" id="PF08016">
    <property type="entry name" value="PKD_channel"/>
    <property type="match status" value="1"/>
</dbReference>
<evidence type="ECO:0000256" key="6">
    <source>
        <dbReference type="ARBA" id="ARBA00023136"/>
    </source>
</evidence>
<dbReference type="GO" id="GO:0005262">
    <property type="term" value="F:calcium channel activity"/>
    <property type="evidence" value="ECO:0007669"/>
    <property type="project" value="TreeGrafter"/>
</dbReference>
<dbReference type="PANTHER" id="PTHR10877:SF183">
    <property type="entry name" value="AT14535P-RELATED"/>
    <property type="match status" value="1"/>
</dbReference>
<feature type="compositionally biased region" description="Basic and acidic residues" evidence="9">
    <location>
        <begin position="618"/>
        <end position="627"/>
    </location>
</feature>
<dbReference type="InterPro" id="IPR013122">
    <property type="entry name" value="PKD1_2_channel"/>
</dbReference>
<evidence type="ECO:0000256" key="5">
    <source>
        <dbReference type="ARBA" id="ARBA00022989"/>
    </source>
</evidence>
<dbReference type="InterPro" id="IPR001024">
    <property type="entry name" value="PLAT/LH2_dom"/>
</dbReference>
<organism evidence="13">
    <name type="scientific">Timema cristinae</name>
    <name type="common">Walking stick</name>
    <dbReference type="NCBI Taxonomy" id="61476"/>
    <lineage>
        <taxon>Eukaryota</taxon>
        <taxon>Metazoa</taxon>
        <taxon>Ecdysozoa</taxon>
        <taxon>Arthropoda</taxon>
        <taxon>Hexapoda</taxon>
        <taxon>Insecta</taxon>
        <taxon>Pterygota</taxon>
        <taxon>Neoptera</taxon>
        <taxon>Polyneoptera</taxon>
        <taxon>Phasmatodea</taxon>
        <taxon>Timematodea</taxon>
        <taxon>Timematoidea</taxon>
        <taxon>Timematidae</taxon>
        <taxon>Timema</taxon>
    </lineage>
</organism>
<evidence type="ECO:0008006" key="14">
    <source>
        <dbReference type="Google" id="ProtNLM"/>
    </source>
</evidence>
<gene>
    <name evidence="13" type="ORF">TCEB3V08_LOCUS9496</name>
</gene>
<feature type="domain" description="PLAT" evidence="11">
    <location>
        <begin position="275"/>
        <end position="421"/>
    </location>
</feature>
<dbReference type="PROSITE" id="PS50221">
    <property type="entry name" value="GAIN_B"/>
    <property type="match status" value="1"/>
</dbReference>
<comment type="similarity">
    <text evidence="2">Belongs to the polycystin family.</text>
</comment>
<dbReference type="SUPFAM" id="SSF49723">
    <property type="entry name" value="Lipase/lipooxygenase domain (PLAT/LH2 domain)"/>
    <property type="match status" value="1"/>
</dbReference>
<comment type="subcellular location">
    <subcellularLocation>
        <location evidence="1">Membrane</location>
        <topology evidence="1">Multi-pass membrane protein</topology>
    </subcellularLocation>
</comment>
<dbReference type="PRINTS" id="PR00500">
    <property type="entry name" value="POLYCYSTIN1"/>
</dbReference>
<feature type="transmembrane region" description="Helical" evidence="10">
    <location>
        <begin position="1309"/>
        <end position="1335"/>
    </location>
</feature>
<reference evidence="13" key="1">
    <citation type="submission" date="2020-11" db="EMBL/GenBank/DDBJ databases">
        <authorList>
            <person name="Tran Van P."/>
        </authorList>
    </citation>
    <scope>NUCLEOTIDE SEQUENCE</scope>
</reference>
<dbReference type="GO" id="GO:0016020">
    <property type="term" value="C:membrane"/>
    <property type="evidence" value="ECO:0007669"/>
    <property type="project" value="UniProtKB-SubCell"/>
</dbReference>
<keyword evidence="7" id="KW-1015">Disulfide bond</keyword>
<dbReference type="EMBL" id="OC320569">
    <property type="protein sequence ID" value="CAD7408393.1"/>
    <property type="molecule type" value="Genomic_DNA"/>
</dbReference>
<evidence type="ECO:0000256" key="4">
    <source>
        <dbReference type="ARBA" id="ARBA00022729"/>
    </source>
</evidence>
<evidence type="ECO:0000256" key="10">
    <source>
        <dbReference type="SAM" id="Phobius"/>
    </source>
</evidence>
<comment type="caution">
    <text evidence="8">Lacks conserved residue(s) required for the propagation of feature annotation.</text>
</comment>
<feature type="domain" description="GAIN-B" evidence="12">
    <location>
        <begin position="66"/>
        <end position="214"/>
    </location>
</feature>
<dbReference type="InterPro" id="IPR046791">
    <property type="entry name" value="Polycystin_dom"/>
</dbReference>
<feature type="transmembrane region" description="Helical" evidence="10">
    <location>
        <begin position="748"/>
        <end position="775"/>
    </location>
</feature>
<keyword evidence="3 10" id="KW-0812">Transmembrane</keyword>
<evidence type="ECO:0000256" key="9">
    <source>
        <dbReference type="SAM" id="MobiDB-lite"/>
    </source>
</evidence>
<dbReference type="GO" id="GO:0050982">
    <property type="term" value="P:detection of mechanical stimulus"/>
    <property type="evidence" value="ECO:0007669"/>
    <property type="project" value="TreeGrafter"/>
</dbReference>
<dbReference type="InterPro" id="IPR000203">
    <property type="entry name" value="GPS"/>
</dbReference>
<keyword evidence="5 10" id="KW-1133">Transmembrane helix</keyword>
<feature type="region of interest" description="Disordered" evidence="9">
    <location>
        <begin position="618"/>
        <end position="649"/>
    </location>
</feature>
<dbReference type="Pfam" id="PF01825">
    <property type="entry name" value="GPS"/>
    <property type="match status" value="1"/>
</dbReference>
<dbReference type="SMART" id="SM00303">
    <property type="entry name" value="GPS"/>
    <property type="match status" value="1"/>
</dbReference>
<dbReference type="PROSITE" id="PS50095">
    <property type="entry name" value="PLAT"/>
    <property type="match status" value="1"/>
</dbReference>
<dbReference type="InterPro" id="IPR051223">
    <property type="entry name" value="Polycystin"/>
</dbReference>
<evidence type="ECO:0000256" key="8">
    <source>
        <dbReference type="PROSITE-ProRule" id="PRU00152"/>
    </source>
</evidence>
<feature type="transmembrane region" description="Helical" evidence="10">
    <location>
        <begin position="231"/>
        <end position="252"/>
    </location>
</feature>
<proteinExistence type="inferred from homology"/>
<dbReference type="Gene3D" id="2.60.60.20">
    <property type="entry name" value="PLAT/LH2 domain"/>
    <property type="match status" value="1"/>
</dbReference>
<evidence type="ECO:0000256" key="2">
    <source>
        <dbReference type="ARBA" id="ARBA00007200"/>
    </source>
</evidence>
<keyword evidence="4" id="KW-0732">Signal</keyword>
<name>A0A7R9D744_TIMCR</name>
<feature type="transmembrane region" description="Helical" evidence="10">
    <location>
        <begin position="1215"/>
        <end position="1235"/>
    </location>
</feature>
<protein>
    <recommendedName>
        <fullName evidence="14">PLAT domain-containing protein</fullName>
    </recommendedName>
</protein>
<sequence>MNTEVMMVDIKDPEWAGEVVALDSTTEFLDIFMKIHPEEIVMVKGEASAPVGVTNPELLEDHIAVHRLTTNKGDSLYIEFDQLKGKLQVVVMVDWRPEAEDFSLYGETVPTEPQEGLVIKSKESATHDDAWFYVAVLPHHPTENLRNNTEQVNISVDYSFKVFTTRCQYWDEVYTEWSTHGCKVGHLTSLTKLHCRCQHLSAFGGLFLIPPNKLDPIHDVIFFLTVVDNPVVVSFVSILLFLYVLLLVWARWKDNKDQKLRRMTFLEDNIPGDKYAYVVVVFTGRNKDASTTAKVAIKLEGRSRKGKPHILVDQRKKLFERGSDDWFIMCTSKSLGELLFLHLWHDSSGTSPAWFDGEVTIRRSGLSIPIPLSGPIKWISDDRFCEKVIVQDIQTSQIWTFIVNDWLSVVHKDGKVYRGVSPATEAELNDWRNLLRDHAYITMREEHIWLRIFTRSCDCRRLVNTHTHTHTHTVPFSSNVGKPVSVGTNVVALTSSVWVCWGWKDHGSRHPRSNFTRVQRVSVATCILMTCMLANIMFYGVPDGSPSDQIDIGSIQISMAAVMMGLEGALLSYPINLVIIILFRQVLGQLVAQLGFYQPDNKSNNGDMKSTPFEEDLREGITQETTRRVQQAGRSDAAPKESDGEERKRTTRLSWLAAVFLSFFAMDPLVSATMEKEKTQEERRGRTKQMWGKVRNSLRGSRKKKVLRKYWFPSWVLCILTILLSAYLTMLYGLSYGKLKSLLWMSSIFYFFIISLIVIQPIKIIIIALVLTWLFKQQHKYSKYEWDVSMTPDNVDKSHFESMNYSERRKYWKLYRPMTYNHLQRAREKEKLSLKLSEMLSDLIMYLVYFVTLYWVVLANRDDMLYYSNNNMLNMVIFGKYTNSLSFEDIYSDETFKEYISKTLLPAIHGDEWYNGEPLNAPGIGKDTISLLLGVPRLRQLRVINIVTMLPMLETLTKLNSPRPMFVAVTMLPMLKTLANPNSPRSMFVAVTMLPICDNVTNVGDTCNPQLTSVNVCSCDNVTIVGDTCKPQLTSANVCSCDNVTNVGDACKSQLTSVNVCNTCKPPTRLKPMFKNCYSEFSIRNEDRNDYGMRWTPFRKAEYKETRARDPWLYKTTYETGSLIMMGVFATYPGGGYIAPLGRTRNNSMIVLEFLLKNNWLDHHTRAIFIEFTTYNVNQNCFNIITLLTERSPTGSWATQFNIKTVKFLFVNSEMGYTFLIAFGLFVVVLLLFVWRQWIKCRGSLTALFIFFVLLITAYATYMLLFMGGTHYKFHSLYYSVTTIATSPLYLAFDFNYNLLQEGDRFWGPIIYTTFKVGVCMIFMSMFVTIIMVYYNIADINVGLRPKEYTLLDYIVDEIKLRLGYFTEKEKRRLRGGTDQESLIQFVVPKPENLRHINAVGVSKWRLHAITRLTIDRVKKDRHSKRRMRIGSMAALTLGMYRESEGGDAEEIFYRGVKDRQPFLVPEQTLEEMELAINKMATEKLTRKKLEHDIEKDADIPNANLEYMFNNKLDSLMLAVRDLRIMVEEVNPHLRGGRVENHFRRKKFTRLRFDPRSPHPQKSSFNTTSVLANYATEEGYEELSSV</sequence>
<accession>A0A7R9D744</accession>
<dbReference type="SMART" id="SM00308">
    <property type="entry name" value="LH2"/>
    <property type="match status" value="1"/>
</dbReference>
<feature type="compositionally biased region" description="Basic and acidic residues" evidence="9">
    <location>
        <begin position="637"/>
        <end position="648"/>
    </location>
</feature>
<keyword evidence="6 10" id="KW-0472">Membrane</keyword>